<keyword evidence="2" id="KW-1185">Reference proteome</keyword>
<organism evidence="1 2">
    <name type="scientific">Oopsacas minuta</name>
    <dbReference type="NCBI Taxonomy" id="111878"/>
    <lineage>
        <taxon>Eukaryota</taxon>
        <taxon>Metazoa</taxon>
        <taxon>Porifera</taxon>
        <taxon>Hexactinellida</taxon>
        <taxon>Hexasterophora</taxon>
        <taxon>Lyssacinosida</taxon>
        <taxon>Leucopsacidae</taxon>
        <taxon>Oopsacas</taxon>
    </lineage>
</organism>
<dbReference type="EMBL" id="JAKMXF010000032">
    <property type="protein sequence ID" value="KAI6660613.1"/>
    <property type="molecule type" value="Genomic_DNA"/>
</dbReference>
<dbReference type="AlphaFoldDB" id="A0AAV7KH33"/>
<evidence type="ECO:0000313" key="1">
    <source>
        <dbReference type="EMBL" id="KAI6660613.1"/>
    </source>
</evidence>
<proteinExistence type="predicted"/>
<dbReference type="InterPro" id="IPR052958">
    <property type="entry name" value="IFN-induced_PKR_regulator"/>
</dbReference>
<comment type="caution">
    <text evidence="1">The sequence shown here is derived from an EMBL/GenBank/DDBJ whole genome shotgun (WGS) entry which is preliminary data.</text>
</comment>
<name>A0AAV7KH33_9METZ</name>
<dbReference type="PANTHER" id="PTHR46289">
    <property type="entry name" value="52 KDA REPRESSOR OF THE INHIBITOR OF THE PROTEIN KINASE-LIKE PROTEIN-RELATED"/>
    <property type="match status" value="1"/>
</dbReference>
<protein>
    <submittedName>
        <fullName evidence="1">52 kDa repressor of the inhibitor of the protein kinase-like</fullName>
    </submittedName>
</protein>
<sequence length="118" mass="13938">MIGTLNAVFLFFGKSPKRQRFLERIVKNLAPDMHKTKLIGLCKTRWVERHTCFDSFYTMYESLCECLDAMLDPSSYHQIYEDAWSDHWDQDTRSKAQRLLSNLESSATIIAFILQRMH</sequence>
<dbReference type="PANTHER" id="PTHR46289:SF14">
    <property type="entry name" value="DUF4371 DOMAIN-CONTAINING PROTEIN"/>
    <property type="match status" value="1"/>
</dbReference>
<dbReference type="Proteomes" id="UP001165289">
    <property type="component" value="Unassembled WGS sequence"/>
</dbReference>
<reference evidence="1 2" key="1">
    <citation type="journal article" date="2023" name="BMC Biol.">
        <title>The compact genome of the sponge Oopsacas minuta (Hexactinellida) is lacking key metazoan core genes.</title>
        <authorList>
            <person name="Santini S."/>
            <person name="Schenkelaars Q."/>
            <person name="Jourda C."/>
            <person name="Duchesne M."/>
            <person name="Belahbib H."/>
            <person name="Rocher C."/>
            <person name="Selva M."/>
            <person name="Riesgo A."/>
            <person name="Vervoort M."/>
            <person name="Leys S.P."/>
            <person name="Kodjabachian L."/>
            <person name="Le Bivic A."/>
            <person name="Borchiellini C."/>
            <person name="Claverie J.M."/>
            <person name="Renard E."/>
        </authorList>
    </citation>
    <scope>NUCLEOTIDE SEQUENCE [LARGE SCALE GENOMIC DNA]</scope>
    <source>
        <strain evidence="1">SPO-2</strain>
    </source>
</reference>
<accession>A0AAV7KH33</accession>
<evidence type="ECO:0000313" key="2">
    <source>
        <dbReference type="Proteomes" id="UP001165289"/>
    </source>
</evidence>
<gene>
    <name evidence="1" type="ORF">LOD99_10390</name>
</gene>